<dbReference type="Pfam" id="PF02656">
    <property type="entry name" value="DUF202"/>
    <property type="match status" value="1"/>
</dbReference>
<keyword evidence="9" id="KW-1185">Reference proteome</keyword>
<evidence type="ECO:0000256" key="1">
    <source>
        <dbReference type="ARBA" id="ARBA00004651"/>
    </source>
</evidence>
<feature type="transmembrane region" description="Helical" evidence="6">
    <location>
        <begin position="114"/>
        <end position="132"/>
    </location>
</feature>
<dbReference type="Proteomes" id="UP000035720">
    <property type="component" value="Unassembled WGS sequence"/>
</dbReference>
<keyword evidence="4 6" id="KW-1133">Transmembrane helix</keyword>
<keyword evidence="2" id="KW-1003">Cell membrane</keyword>
<evidence type="ECO:0000256" key="6">
    <source>
        <dbReference type="SAM" id="Phobius"/>
    </source>
</evidence>
<dbReference type="GO" id="GO:0005886">
    <property type="term" value="C:plasma membrane"/>
    <property type="evidence" value="ECO:0007669"/>
    <property type="project" value="UniProtKB-SubCell"/>
</dbReference>
<name>A0A077MGN0_9MICO</name>
<keyword evidence="3 6" id="KW-0812">Transmembrane</keyword>
<gene>
    <name evidence="8" type="ORF">BN13_780008</name>
</gene>
<feature type="transmembrane region" description="Helical" evidence="6">
    <location>
        <begin position="41"/>
        <end position="62"/>
    </location>
</feature>
<dbReference type="OrthoDB" id="582337at2"/>
<evidence type="ECO:0000313" key="9">
    <source>
        <dbReference type="Proteomes" id="UP000035720"/>
    </source>
</evidence>
<evidence type="ECO:0000256" key="5">
    <source>
        <dbReference type="ARBA" id="ARBA00023136"/>
    </source>
</evidence>
<dbReference type="STRING" id="1193518.BN13_780008"/>
<comment type="caution">
    <text evidence="8">The sequence shown here is derived from an EMBL/GenBank/DDBJ whole genome shotgun (WGS) entry which is preliminary data.</text>
</comment>
<evidence type="ECO:0000259" key="7">
    <source>
        <dbReference type="Pfam" id="PF02656"/>
    </source>
</evidence>
<feature type="domain" description="DUF202" evidence="7">
    <location>
        <begin position="34"/>
        <end position="99"/>
    </location>
</feature>
<evidence type="ECO:0000256" key="2">
    <source>
        <dbReference type="ARBA" id="ARBA00022475"/>
    </source>
</evidence>
<feature type="transmembrane region" description="Helical" evidence="6">
    <location>
        <begin position="74"/>
        <end position="94"/>
    </location>
</feature>
<keyword evidence="5 6" id="KW-0472">Membrane</keyword>
<proteinExistence type="predicted"/>
<comment type="subcellular location">
    <subcellularLocation>
        <location evidence="1">Cell membrane</location>
        <topology evidence="1">Multi-pass membrane protein</topology>
    </subcellularLocation>
</comment>
<sequence length="134" mass="14201">MPPSFEDESFEDGRAGRFERRVLGPGREPDPRYSLANERTFLAWIRTSLTLLGGGVAIEAFAGDAFGVVARRGLALGLVCLGMVLAAVSCYRWVSLERAMRQGRPLPLNPVGLALAAGVAIAAAFLAVSIAVRG</sequence>
<reference evidence="8 9" key="1">
    <citation type="journal article" date="2013" name="ISME J.">
        <title>A metabolic model for members of the genus Tetrasphaera involved in enhanced biological phosphorus removal.</title>
        <authorList>
            <person name="Kristiansen R."/>
            <person name="Nguyen H.T.T."/>
            <person name="Saunders A.M."/>
            <person name="Nielsen J.L."/>
            <person name="Wimmer R."/>
            <person name="Le V.Q."/>
            <person name="McIlroy S.J."/>
            <person name="Petrovski S."/>
            <person name="Seviour R.J."/>
            <person name="Calteau A."/>
            <person name="Nielsen K.L."/>
            <person name="Nielsen P.H."/>
        </authorList>
    </citation>
    <scope>NUCLEOTIDE SEQUENCE [LARGE SCALE GENOMIC DNA]</scope>
    <source>
        <strain evidence="8 9">Ben 74</strain>
    </source>
</reference>
<dbReference type="EMBL" id="CAJC01000192">
    <property type="protein sequence ID" value="CCI54617.1"/>
    <property type="molecule type" value="Genomic_DNA"/>
</dbReference>
<dbReference type="PANTHER" id="PTHR34187">
    <property type="entry name" value="FGR18P"/>
    <property type="match status" value="1"/>
</dbReference>
<protein>
    <recommendedName>
        <fullName evidence="7">DUF202 domain-containing protein</fullName>
    </recommendedName>
</protein>
<dbReference type="RefSeq" id="WP_048547265.1">
    <property type="nucleotide sequence ID" value="NZ_HF571038.1"/>
</dbReference>
<accession>A0A077MGN0</accession>
<dbReference type="AlphaFoldDB" id="A0A077MGN0"/>
<organism evidence="8 9">
    <name type="scientific">Nostocoides jenkinsii Ben 74</name>
    <dbReference type="NCBI Taxonomy" id="1193518"/>
    <lineage>
        <taxon>Bacteria</taxon>
        <taxon>Bacillati</taxon>
        <taxon>Actinomycetota</taxon>
        <taxon>Actinomycetes</taxon>
        <taxon>Micrococcales</taxon>
        <taxon>Intrasporangiaceae</taxon>
        <taxon>Nostocoides</taxon>
    </lineage>
</organism>
<evidence type="ECO:0000256" key="3">
    <source>
        <dbReference type="ARBA" id="ARBA00022692"/>
    </source>
</evidence>
<dbReference type="PANTHER" id="PTHR34187:SF2">
    <property type="entry name" value="DUF202 DOMAIN-CONTAINING PROTEIN"/>
    <property type="match status" value="1"/>
</dbReference>
<evidence type="ECO:0000313" key="8">
    <source>
        <dbReference type="EMBL" id="CCI54617.1"/>
    </source>
</evidence>
<dbReference type="InterPro" id="IPR003807">
    <property type="entry name" value="DUF202"/>
</dbReference>
<dbReference type="InterPro" id="IPR052053">
    <property type="entry name" value="IM_YidH-like"/>
</dbReference>
<evidence type="ECO:0000256" key="4">
    <source>
        <dbReference type="ARBA" id="ARBA00022989"/>
    </source>
</evidence>